<dbReference type="Proteomes" id="UP000092460">
    <property type="component" value="Unassembled WGS sequence"/>
</dbReference>
<keyword evidence="1" id="KW-0472">Membrane</keyword>
<keyword evidence="3" id="KW-1185">Reference proteome</keyword>
<sequence length="72" mass="8065">MQQQKKIGKRPRKITNGIKHFIIELILSILTTLLCANTAGRKNTTLFMSRSTLSLQQQSSAITPQHDAIESD</sequence>
<organism evidence="2 3">
    <name type="scientific">Glossina palpalis gambiensis</name>
    <dbReference type="NCBI Taxonomy" id="67801"/>
    <lineage>
        <taxon>Eukaryota</taxon>
        <taxon>Metazoa</taxon>
        <taxon>Ecdysozoa</taxon>
        <taxon>Arthropoda</taxon>
        <taxon>Hexapoda</taxon>
        <taxon>Insecta</taxon>
        <taxon>Pterygota</taxon>
        <taxon>Neoptera</taxon>
        <taxon>Endopterygota</taxon>
        <taxon>Diptera</taxon>
        <taxon>Brachycera</taxon>
        <taxon>Muscomorpha</taxon>
        <taxon>Hippoboscoidea</taxon>
        <taxon>Glossinidae</taxon>
        <taxon>Glossina</taxon>
    </lineage>
</organism>
<protein>
    <submittedName>
        <fullName evidence="2">Uncharacterized protein</fullName>
    </submittedName>
</protein>
<dbReference type="EMBL" id="JXJN01019807">
    <property type="status" value="NOT_ANNOTATED_CDS"/>
    <property type="molecule type" value="Genomic_DNA"/>
</dbReference>
<proteinExistence type="predicted"/>
<accession>A0A1B0BSQ1</accession>
<keyword evidence="1" id="KW-1133">Transmembrane helix</keyword>
<feature type="transmembrane region" description="Helical" evidence="1">
    <location>
        <begin position="21"/>
        <end position="40"/>
    </location>
</feature>
<evidence type="ECO:0000313" key="2">
    <source>
        <dbReference type="EnsemblMetazoa" id="GPPI039374-PA"/>
    </source>
</evidence>
<reference evidence="2" key="2">
    <citation type="submission" date="2020-05" db="UniProtKB">
        <authorList>
            <consortium name="EnsemblMetazoa"/>
        </authorList>
    </citation>
    <scope>IDENTIFICATION</scope>
    <source>
        <strain evidence="2">IAEA</strain>
    </source>
</reference>
<dbReference type="AlphaFoldDB" id="A0A1B0BSQ1"/>
<dbReference type="EMBL" id="JXJN01019806">
    <property type="status" value="NOT_ANNOTATED_CDS"/>
    <property type="molecule type" value="Genomic_DNA"/>
</dbReference>
<evidence type="ECO:0000313" key="3">
    <source>
        <dbReference type="Proteomes" id="UP000092460"/>
    </source>
</evidence>
<evidence type="ECO:0000256" key="1">
    <source>
        <dbReference type="SAM" id="Phobius"/>
    </source>
</evidence>
<dbReference type="VEuPathDB" id="VectorBase:GPPI039374"/>
<name>A0A1B0BSQ1_9MUSC</name>
<keyword evidence="1" id="KW-0812">Transmembrane</keyword>
<reference evidence="3" key="1">
    <citation type="submission" date="2015-01" db="EMBL/GenBank/DDBJ databases">
        <authorList>
            <person name="Aksoy S."/>
            <person name="Warren W."/>
            <person name="Wilson R.K."/>
        </authorList>
    </citation>
    <scope>NUCLEOTIDE SEQUENCE [LARGE SCALE GENOMIC DNA]</scope>
    <source>
        <strain evidence="3">IAEA</strain>
    </source>
</reference>
<dbReference type="EnsemblMetazoa" id="GPPI039374-RA">
    <property type="protein sequence ID" value="GPPI039374-PA"/>
    <property type="gene ID" value="GPPI039374"/>
</dbReference>